<dbReference type="OrthoDB" id="1504534at2759"/>
<dbReference type="EMBL" id="AP015043">
    <property type="protein sequence ID" value="BAT98801.1"/>
    <property type="molecule type" value="Genomic_DNA"/>
</dbReference>
<protein>
    <submittedName>
        <fullName evidence="1">Uncharacterized protein</fullName>
    </submittedName>
</protein>
<organism evidence="1 2">
    <name type="scientific">Vigna angularis var. angularis</name>
    <dbReference type="NCBI Taxonomy" id="157739"/>
    <lineage>
        <taxon>Eukaryota</taxon>
        <taxon>Viridiplantae</taxon>
        <taxon>Streptophyta</taxon>
        <taxon>Embryophyta</taxon>
        <taxon>Tracheophyta</taxon>
        <taxon>Spermatophyta</taxon>
        <taxon>Magnoliopsida</taxon>
        <taxon>eudicotyledons</taxon>
        <taxon>Gunneridae</taxon>
        <taxon>Pentapetalae</taxon>
        <taxon>rosids</taxon>
        <taxon>fabids</taxon>
        <taxon>Fabales</taxon>
        <taxon>Fabaceae</taxon>
        <taxon>Papilionoideae</taxon>
        <taxon>50 kb inversion clade</taxon>
        <taxon>NPAAA clade</taxon>
        <taxon>indigoferoid/millettioid clade</taxon>
        <taxon>Phaseoleae</taxon>
        <taxon>Vigna</taxon>
    </lineage>
</organism>
<evidence type="ECO:0000313" key="1">
    <source>
        <dbReference type="EMBL" id="BAT98801.1"/>
    </source>
</evidence>
<name>A0A0S3T131_PHAAN</name>
<dbReference type="Proteomes" id="UP000291084">
    <property type="component" value="Chromosome 10"/>
</dbReference>
<keyword evidence="2" id="KW-1185">Reference proteome</keyword>
<proteinExistence type="predicted"/>
<dbReference type="AlphaFoldDB" id="A0A0S3T131"/>
<accession>A0A0S3T131</accession>
<evidence type="ECO:0000313" key="2">
    <source>
        <dbReference type="Proteomes" id="UP000291084"/>
    </source>
</evidence>
<sequence length="138" mass="15295">MTEALDFPMVSGMRDEKRLLFKKIASRSFSKSSGGKGPSKSLNLRSRYFKFGHVRTTEGNRPTKRLLLMSYSCTSVRFSKLSGITPQNLLELMWKSAISSKCPNSSGRLPAMSALFRSMPATTFRVGSSRAGAQYTPL</sequence>
<gene>
    <name evidence="1" type="primary">Vigan.10G014800</name>
    <name evidence="1" type="ORF">VIGAN_10014800</name>
</gene>
<reference evidence="1 2" key="1">
    <citation type="journal article" date="2015" name="Sci. Rep.">
        <title>The power of single molecule real-time sequencing technology in the de novo assembly of a eukaryotic genome.</title>
        <authorList>
            <person name="Sakai H."/>
            <person name="Naito K."/>
            <person name="Ogiso-Tanaka E."/>
            <person name="Takahashi Y."/>
            <person name="Iseki K."/>
            <person name="Muto C."/>
            <person name="Satou K."/>
            <person name="Teruya K."/>
            <person name="Shiroma A."/>
            <person name="Shimoji M."/>
            <person name="Hirano T."/>
            <person name="Itoh T."/>
            <person name="Kaga A."/>
            <person name="Tomooka N."/>
        </authorList>
    </citation>
    <scope>NUCLEOTIDE SEQUENCE [LARGE SCALE GENOMIC DNA]</scope>
    <source>
        <strain evidence="2">cv. Shumari</strain>
    </source>
</reference>